<evidence type="ECO:0000313" key="4">
    <source>
        <dbReference type="EMBL" id="CAB5228212.1"/>
    </source>
</evidence>
<dbReference type="EMBL" id="LR798386">
    <property type="protein sequence ID" value="CAB5228212.1"/>
    <property type="molecule type" value="Genomic_DNA"/>
</dbReference>
<reference evidence="4" key="1">
    <citation type="submission" date="2020-05" db="EMBL/GenBank/DDBJ databases">
        <authorList>
            <person name="Chiriac C."/>
            <person name="Salcher M."/>
            <person name="Ghai R."/>
            <person name="Kavagutti S V."/>
        </authorList>
    </citation>
    <scope>NUCLEOTIDE SEQUENCE</scope>
</reference>
<proteinExistence type="predicted"/>
<feature type="region of interest" description="Disordered" evidence="1">
    <location>
        <begin position="31"/>
        <end position="51"/>
    </location>
</feature>
<protein>
    <submittedName>
        <fullName evidence="4">Uncharacterized protein</fullName>
    </submittedName>
</protein>
<name>A0A6J7XB17_9CAUD</name>
<organism evidence="4">
    <name type="scientific">uncultured Caudovirales phage</name>
    <dbReference type="NCBI Taxonomy" id="2100421"/>
    <lineage>
        <taxon>Viruses</taxon>
        <taxon>Duplodnaviria</taxon>
        <taxon>Heunggongvirae</taxon>
        <taxon>Uroviricota</taxon>
        <taxon>Caudoviricetes</taxon>
        <taxon>Peduoviridae</taxon>
        <taxon>Maltschvirus</taxon>
        <taxon>Maltschvirus maltsch</taxon>
    </lineage>
</organism>
<evidence type="ECO:0000313" key="3">
    <source>
        <dbReference type="EMBL" id="CAB4182811.1"/>
    </source>
</evidence>
<feature type="region of interest" description="Disordered" evidence="1">
    <location>
        <begin position="843"/>
        <end position="877"/>
    </location>
</feature>
<sequence length="877" mass="92731">MADMQQLESAFLKAHKAGDTKAAGVLAAEIKRQRASKGSSTPTPEDAPVSGLYDQFSAGLESNTELPGQTVEALGKTAQNQDVQGAGKWLRDLTSQPDNFVSASDRFINPKPGDSYVDPILGFGWGNAPGAAAEVGGQLAGDLTVRGGSSLLLGGVGAAGGAVAGSVVPGVGTAAGAGAGWAGGMATGALAGPALLEFMRVAGPVAIERAKNNGRDVPTWEDWQVAAAAGGVSGILNSIGIKGIGKLNTGLPDIGTKTITQVVGTGAKESGKKAITEGVTETGQSVAQQTGETLGTDKGLEIDLKQAVGEGILGAGAGGVIDAGRNAWPSAALDIRSVNSDIRNNPDARTRAEITRDVNNISDRMKGSNKAPLSSEISGYTSDTRRQIAEAIDGQNLSPADIKALKGGMTDARGLTEARLNEIAGRSESPNEIKALARKVQVIREMTMQKPTAKGFRGWMAMGASTLGGAAGAAIGGSLGGLAGGASGAFTGQAIGRDIARKLRGSQTQGNAIDSLVGAKQARRAKMLLDRYGPSEATKALHTLTEQATARTEQENAQTEAITETNRILKETKDFQKARAKMQDGIQKETDAAAKKEKQAAKDKFDSANRDNRLKAAALMAAQRQVKTDLLAQKLDHQKNIDALVVEMTKTRAELQQKEAVAKANKLDRNADFEIANLRGKMDMMGLEIEKRQLALKKQGIITKNAEKRAERTPEDIKPTVSIMAKAAKKRLDKLSTEQLSDPQVDQYGKPIKNRRGFEDGKVRIQQLQSEGMIAAEAFPDKKVGNIIIEAIRDFERLRGAKNHEARMKVYHRVMNQIPEADVDAHRLIVSYIKPLAFTFEADGPGAEDSNTTDYGNEDTPSDYTRRNPNAEMDIPF</sequence>
<dbReference type="EMBL" id="LR796849">
    <property type="protein sequence ID" value="CAB4170159.1"/>
    <property type="molecule type" value="Genomic_DNA"/>
</dbReference>
<accession>A0A6J7XB17</accession>
<evidence type="ECO:0000313" key="2">
    <source>
        <dbReference type="EMBL" id="CAB4170159.1"/>
    </source>
</evidence>
<dbReference type="EMBL" id="LR797040">
    <property type="protein sequence ID" value="CAB4182811.1"/>
    <property type="molecule type" value="Genomic_DNA"/>
</dbReference>
<gene>
    <name evidence="3" type="ORF">UFOVP1087_24</name>
    <name evidence="4" type="ORF">UFOVP1534_22</name>
    <name evidence="2" type="ORF">UFOVP910_39</name>
</gene>
<feature type="region of interest" description="Disordered" evidence="1">
    <location>
        <begin position="588"/>
        <end position="609"/>
    </location>
</feature>
<evidence type="ECO:0000256" key="1">
    <source>
        <dbReference type="SAM" id="MobiDB-lite"/>
    </source>
</evidence>